<dbReference type="STRING" id="54121.SAMN04515653_101177"/>
<dbReference type="Proteomes" id="UP000247389">
    <property type="component" value="Unassembled WGS sequence"/>
</dbReference>
<dbReference type="Proteomes" id="UP000324896">
    <property type="component" value="Unassembled WGS sequence"/>
</dbReference>
<name>A0A1G6L1J1_9FIRM</name>
<comment type="function">
    <text evidence="5">Catalyzes the methylation of C-1 in cobalt-precorrin-5B to form cobalt-precorrin-6A.</text>
</comment>
<sequence>MAFERYIKKGGKKYRLGYTTGTTAAGAAKAAAVMLLKQKTLNKMIIKTPAEIEVEMEVRDCFYSRDLARAAVIKDAGDDPDQTDGIKITVELKRIKFDKTLNKSKVILKGGKGVGKVTKPGLQLDVGQAAINPEPRKMIKKAVRDIFPENNIFEVHISVPAGVEIAKKTFNPKLGIKGGISILGTTGIVEPMSESAYKESLAVELRQAAALGYKKLIFVFGNYGKKRALKAGFKEEQIIRMSNFVGFMLTELKELKELKVDEIVMVGHIGKIVKVAGGIFNTHSKLADGRREIIAAHAALVGAEQKIIEDIFAINTAEEAAEFLLTHNLEKVLQNISEAVVSKVEAKLENKIKCKAVIFTLNQGIVALSKEAEEDFDFE</sequence>
<dbReference type="EMBL" id="QICM01000016">
    <property type="protein sequence ID" value="PXV64821.1"/>
    <property type="molecule type" value="Genomic_DNA"/>
</dbReference>
<organism evidence="7 11">
    <name type="scientific">Halanaerobium congolense</name>
    <dbReference type="NCBI Taxonomy" id="54121"/>
    <lineage>
        <taxon>Bacteria</taxon>
        <taxon>Bacillati</taxon>
        <taxon>Bacillota</taxon>
        <taxon>Clostridia</taxon>
        <taxon>Halanaerobiales</taxon>
        <taxon>Halanaerobiaceae</taxon>
        <taxon>Halanaerobium</taxon>
    </lineage>
</organism>
<keyword evidence="4 5" id="KW-0949">S-adenosyl-L-methionine</keyword>
<dbReference type="GO" id="GO:0008168">
    <property type="term" value="F:methyltransferase activity"/>
    <property type="evidence" value="ECO:0007669"/>
    <property type="project" value="UniProtKB-UniRule"/>
</dbReference>
<evidence type="ECO:0000256" key="2">
    <source>
        <dbReference type="ARBA" id="ARBA00022603"/>
    </source>
</evidence>
<evidence type="ECO:0000313" key="7">
    <source>
        <dbReference type="EMBL" id="SDC36928.1"/>
    </source>
</evidence>
<reference evidence="8 10" key="3">
    <citation type="submission" date="2019-03" db="EMBL/GenBank/DDBJ databases">
        <title>Deep subsurface shale carbon reservoir microbial communities from Ohio and West Virginia, USA.</title>
        <authorList>
            <person name="Wrighton K."/>
        </authorList>
    </citation>
    <scope>NUCLEOTIDE SEQUENCE [LARGE SCALE GENOMIC DNA]</scope>
    <source>
        <strain evidence="8 10">UTICA-S4D12</strain>
    </source>
</reference>
<evidence type="ECO:0000256" key="3">
    <source>
        <dbReference type="ARBA" id="ARBA00022679"/>
    </source>
</evidence>
<comment type="similarity">
    <text evidence="5">Belongs to the CbiD family.</text>
</comment>
<dbReference type="UniPathway" id="UPA00148">
    <property type="reaction ID" value="UER00227"/>
</dbReference>
<gene>
    <name evidence="5" type="primary">cbiD</name>
    <name evidence="8" type="ORF">BY453_101115</name>
    <name evidence="6" type="ORF">C8C78_11657</name>
    <name evidence="7" type="ORF">SAMN04488597_10576</name>
</gene>
<dbReference type="PANTHER" id="PTHR35863">
    <property type="entry name" value="COBALT-PRECORRIN-5B C(1)-METHYLTRANSFERASE"/>
    <property type="match status" value="1"/>
</dbReference>
<accession>A0A1G6L1J1</accession>
<dbReference type="SUPFAM" id="SSF111342">
    <property type="entry name" value="CbiD-like"/>
    <property type="match status" value="1"/>
</dbReference>
<evidence type="ECO:0000313" key="10">
    <source>
        <dbReference type="Proteomes" id="UP000295758"/>
    </source>
</evidence>
<dbReference type="NCBIfam" id="TIGR00312">
    <property type="entry name" value="cbiD"/>
    <property type="match status" value="1"/>
</dbReference>
<dbReference type="EMBL" id="SOAA01000001">
    <property type="protein sequence ID" value="TDS35397.1"/>
    <property type="molecule type" value="Genomic_DNA"/>
</dbReference>
<reference evidence="7 11" key="1">
    <citation type="submission" date="2016-10" db="EMBL/GenBank/DDBJ databases">
        <authorList>
            <person name="Varghese N."/>
            <person name="Submissions S."/>
        </authorList>
    </citation>
    <scope>NUCLEOTIDE SEQUENCE [LARGE SCALE GENOMIC DNA]</scope>
    <source>
        <strain evidence="7 11">WG10</strain>
    </source>
</reference>
<evidence type="ECO:0000313" key="11">
    <source>
        <dbReference type="Proteomes" id="UP000324896"/>
    </source>
</evidence>
<dbReference type="EMBL" id="FMYT01000005">
    <property type="protein sequence ID" value="SDC36928.1"/>
    <property type="molecule type" value="Genomic_DNA"/>
</dbReference>
<dbReference type="GO" id="GO:0019251">
    <property type="term" value="P:anaerobic cobalamin biosynthetic process"/>
    <property type="evidence" value="ECO:0007669"/>
    <property type="project" value="UniProtKB-UniRule"/>
</dbReference>
<keyword evidence="3 5" id="KW-0808">Transferase</keyword>
<dbReference type="GO" id="GO:0032259">
    <property type="term" value="P:methylation"/>
    <property type="evidence" value="ECO:0007669"/>
    <property type="project" value="UniProtKB-KW"/>
</dbReference>
<dbReference type="Pfam" id="PF01888">
    <property type="entry name" value="CbiD"/>
    <property type="match status" value="1"/>
</dbReference>
<evidence type="ECO:0000313" key="6">
    <source>
        <dbReference type="EMBL" id="PXV64821.1"/>
    </source>
</evidence>
<evidence type="ECO:0000256" key="4">
    <source>
        <dbReference type="ARBA" id="ARBA00022691"/>
    </source>
</evidence>
<dbReference type="RefSeq" id="WP_073157123.1">
    <property type="nucleotide sequence ID" value="NZ_FMYT01000005.1"/>
</dbReference>
<dbReference type="AlphaFoldDB" id="A0A1G6L1J1"/>
<dbReference type="HAMAP" id="MF_00787">
    <property type="entry name" value="CbiD"/>
    <property type="match status" value="1"/>
</dbReference>
<reference evidence="6 9" key="2">
    <citation type="submission" date="2018-04" db="EMBL/GenBank/DDBJ databases">
        <title>Subsurface microbial communities from deep shales in Ohio and West Virginia, USA.</title>
        <authorList>
            <person name="Wrighton K."/>
        </authorList>
    </citation>
    <scope>NUCLEOTIDE SEQUENCE [LARGE SCALE GENOMIC DNA]</scope>
    <source>
        <strain evidence="6 9">MSL28</strain>
    </source>
</reference>
<protein>
    <recommendedName>
        <fullName evidence="5">Cobalt-precorrin-5B C(1)-methyltransferase</fullName>
        <ecNumber evidence="5">2.1.1.195</ecNumber>
    </recommendedName>
    <alternativeName>
        <fullName evidence="5">Cobalt-precorrin-6A synthase</fullName>
    </alternativeName>
</protein>
<comment type="catalytic activity">
    <reaction evidence="5">
        <text>Co-precorrin-5B + S-adenosyl-L-methionine = Co-precorrin-6A + S-adenosyl-L-homocysteine</text>
        <dbReference type="Rhea" id="RHEA:26285"/>
        <dbReference type="ChEBI" id="CHEBI:57856"/>
        <dbReference type="ChEBI" id="CHEBI:59789"/>
        <dbReference type="ChEBI" id="CHEBI:60063"/>
        <dbReference type="ChEBI" id="CHEBI:60064"/>
        <dbReference type="EC" id="2.1.1.195"/>
    </reaction>
</comment>
<dbReference type="InterPro" id="IPR036074">
    <property type="entry name" value="CbiD_sf"/>
</dbReference>
<evidence type="ECO:0000256" key="1">
    <source>
        <dbReference type="ARBA" id="ARBA00022573"/>
    </source>
</evidence>
<evidence type="ECO:0000256" key="5">
    <source>
        <dbReference type="HAMAP-Rule" id="MF_00787"/>
    </source>
</evidence>
<evidence type="ECO:0000313" key="9">
    <source>
        <dbReference type="Proteomes" id="UP000247389"/>
    </source>
</evidence>
<dbReference type="EC" id="2.1.1.195" evidence="5"/>
<dbReference type="Gene3D" id="3.30.2110.10">
    <property type="entry name" value="CbiD-like"/>
    <property type="match status" value="1"/>
</dbReference>
<proteinExistence type="inferred from homology"/>
<keyword evidence="1 5" id="KW-0169">Cobalamin biosynthesis</keyword>
<dbReference type="Proteomes" id="UP000295758">
    <property type="component" value="Unassembled WGS sequence"/>
</dbReference>
<dbReference type="OrthoDB" id="6439987at2"/>
<evidence type="ECO:0000313" key="8">
    <source>
        <dbReference type="EMBL" id="TDS35397.1"/>
    </source>
</evidence>
<keyword evidence="2 5" id="KW-0489">Methyltransferase</keyword>
<comment type="pathway">
    <text evidence="5">Cofactor biosynthesis; adenosylcobalamin biosynthesis; cob(II)yrinate a,c-diamide from sirohydrochlorin (anaerobic route): step 6/10.</text>
</comment>
<dbReference type="PIRSF" id="PIRSF026782">
    <property type="entry name" value="CbiD"/>
    <property type="match status" value="1"/>
</dbReference>
<dbReference type="InterPro" id="IPR002748">
    <property type="entry name" value="CbiD"/>
</dbReference>
<dbReference type="PANTHER" id="PTHR35863:SF1">
    <property type="entry name" value="COBALT-PRECORRIN-5B C(1)-METHYLTRANSFERASE"/>
    <property type="match status" value="1"/>
</dbReference>